<dbReference type="InterPro" id="IPR027417">
    <property type="entry name" value="P-loop_NTPase"/>
</dbReference>
<keyword evidence="2" id="KW-0639">Primosome</keyword>
<sequence length="419" mass="48859">MYEAEKNVLASLLTNPKLIEQLILPDKYFINPMNQFCLKIFKKQYQETRTIDLTGIVEFYKPYFQKVSVDKFISYVTDLIATQVVAPSSFYYYQESVLHAYKDHQLLVFIDKFKGNQITQEELINLIHELDSLTISNEPNHLTADGIFKTITSHEKTIKMRFQKLELNANIQEHDLPIIAARPGIGKTAFMLNIMEDLSKTYKCLYFNLEMTDKQLLRRLVGINSKIPMRFFENPSTDYQKSKIIESAENLSKRNMKIITGSQTIRSIRNEIIRNCKDEHVIVFIDYIGLVQSLEKFQSIYERLTSIVKELRRISLDYNCTIFVASQINRNSEKEKDKRPKISDLKETGELEQSGTTVIMLHNENPMASSDKIAEIQVIIGKNRNGPTGIITLDYNKETQRFDNKENNYVNNNDWRKEE</sequence>
<reference evidence="13" key="1">
    <citation type="submission" date="2020-10" db="EMBL/GenBank/DDBJ databases">
        <authorList>
            <person name="Gilroy R."/>
        </authorList>
    </citation>
    <scope>NUCLEOTIDE SEQUENCE</scope>
    <source>
        <strain evidence="13">CHK197-8231</strain>
    </source>
</reference>
<evidence type="ECO:0000256" key="5">
    <source>
        <dbReference type="ARBA" id="ARBA00022801"/>
    </source>
</evidence>
<evidence type="ECO:0000256" key="3">
    <source>
        <dbReference type="ARBA" id="ARBA00022705"/>
    </source>
</evidence>
<evidence type="ECO:0000256" key="8">
    <source>
        <dbReference type="ARBA" id="ARBA00023125"/>
    </source>
</evidence>
<dbReference type="GO" id="GO:0003677">
    <property type="term" value="F:DNA binding"/>
    <property type="evidence" value="ECO:0007669"/>
    <property type="project" value="UniProtKB-KW"/>
</dbReference>
<comment type="similarity">
    <text evidence="1">Belongs to the helicase family. DnaB subfamily.</text>
</comment>
<dbReference type="Pfam" id="PF00772">
    <property type="entry name" value="DnaB"/>
    <property type="match status" value="1"/>
</dbReference>
<dbReference type="PANTHER" id="PTHR30153:SF2">
    <property type="entry name" value="REPLICATIVE DNA HELICASE"/>
    <property type="match status" value="1"/>
</dbReference>
<keyword evidence="3" id="KW-0235">DNA replication</keyword>
<dbReference type="AlphaFoldDB" id="A0A9D1HVH0"/>
<evidence type="ECO:0000256" key="9">
    <source>
        <dbReference type="ARBA" id="ARBA00023235"/>
    </source>
</evidence>
<dbReference type="GO" id="GO:0043139">
    <property type="term" value="F:5'-3' DNA helicase activity"/>
    <property type="evidence" value="ECO:0007669"/>
    <property type="project" value="UniProtKB-EC"/>
</dbReference>
<name>A0A9D1HVH0_9BACT</name>
<evidence type="ECO:0000259" key="12">
    <source>
        <dbReference type="PROSITE" id="PS51199"/>
    </source>
</evidence>
<dbReference type="InterPro" id="IPR003593">
    <property type="entry name" value="AAA+_ATPase"/>
</dbReference>
<dbReference type="Proteomes" id="UP000824087">
    <property type="component" value="Unassembled WGS sequence"/>
</dbReference>
<organism evidence="13 14">
    <name type="scientific">Candidatus Fimihabitans intestinipullorum</name>
    <dbReference type="NCBI Taxonomy" id="2840820"/>
    <lineage>
        <taxon>Bacteria</taxon>
        <taxon>Bacillati</taxon>
        <taxon>Mycoplasmatota</taxon>
        <taxon>Mycoplasmatota incertae sedis</taxon>
        <taxon>Candidatus Fimihabitans</taxon>
    </lineage>
</organism>
<feature type="domain" description="SF4 helicase" evidence="12">
    <location>
        <begin position="151"/>
        <end position="409"/>
    </location>
</feature>
<dbReference type="SMART" id="SM00382">
    <property type="entry name" value="AAA"/>
    <property type="match status" value="1"/>
</dbReference>
<keyword evidence="7" id="KW-0067">ATP-binding</keyword>
<dbReference type="SUPFAM" id="SSF48024">
    <property type="entry name" value="N-terminal domain of DnaB helicase"/>
    <property type="match status" value="1"/>
</dbReference>
<dbReference type="EMBL" id="DVML01000041">
    <property type="protein sequence ID" value="HIU23299.1"/>
    <property type="molecule type" value="Genomic_DNA"/>
</dbReference>
<evidence type="ECO:0000256" key="4">
    <source>
        <dbReference type="ARBA" id="ARBA00022741"/>
    </source>
</evidence>
<dbReference type="GO" id="GO:0016787">
    <property type="term" value="F:hydrolase activity"/>
    <property type="evidence" value="ECO:0007669"/>
    <property type="project" value="UniProtKB-KW"/>
</dbReference>
<keyword evidence="9" id="KW-0413">Isomerase</keyword>
<evidence type="ECO:0000256" key="6">
    <source>
        <dbReference type="ARBA" id="ARBA00022806"/>
    </source>
</evidence>
<gene>
    <name evidence="13" type="ORF">IAD49_06960</name>
</gene>
<comment type="catalytic activity">
    <reaction evidence="11">
        <text>ATP + H2O = ADP + phosphate + H(+)</text>
        <dbReference type="Rhea" id="RHEA:13065"/>
        <dbReference type="ChEBI" id="CHEBI:15377"/>
        <dbReference type="ChEBI" id="CHEBI:15378"/>
        <dbReference type="ChEBI" id="CHEBI:30616"/>
        <dbReference type="ChEBI" id="CHEBI:43474"/>
        <dbReference type="ChEBI" id="CHEBI:456216"/>
        <dbReference type="EC" id="5.6.2.3"/>
    </reaction>
</comment>
<keyword evidence="6" id="KW-0347">Helicase</keyword>
<protein>
    <recommendedName>
        <fullName evidence="10">DNA 5'-3' helicase</fullName>
        <ecNumber evidence="10">5.6.2.3</ecNumber>
    </recommendedName>
</protein>
<evidence type="ECO:0000313" key="13">
    <source>
        <dbReference type="EMBL" id="HIU23299.1"/>
    </source>
</evidence>
<dbReference type="GO" id="GO:0005829">
    <property type="term" value="C:cytosol"/>
    <property type="evidence" value="ECO:0007669"/>
    <property type="project" value="TreeGrafter"/>
</dbReference>
<keyword evidence="4" id="KW-0547">Nucleotide-binding</keyword>
<dbReference type="GO" id="GO:0005524">
    <property type="term" value="F:ATP binding"/>
    <property type="evidence" value="ECO:0007669"/>
    <property type="project" value="UniProtKB-KW"/>
</dbReference>
<dbReference type="PANTHER" id="PTHR30153">
    <property type="entry name" value="REPLICATIVE DNA HELICASE DNAB"/>
    <property type="match status" value="1"/>
</dbReference>
<dbReference type="InterPro" id="IPR007694">
    <property type="entry name" value="DNA_helicase_DnaB-like_C"/>
</dbReference>
<evidence type="ECO:0000256" key="7">
    <source>
        <dbReference type="ARBA" id="ARBA00022840"/>
    </source>
</evidence>
<accession>A0A9D1HVH0</accession>
<dbReference type="PROSITE" id="PS51199">
    <property type="entry name" value="SF4_HELICASE"/>
    <property type="match status" value="1"/>
</dbReference>
<keyword evidence="5" id="KW-0378">Hydrolase</keyword>
<dbReference type="GO" id="GO:1990077">
    <property type="term" value="C:primosome complex"/>
    <property type="evidence" value="ECO:0007669"/>
    <property type="project" value="UniProtKB-KW"/>
</dbReference>
<dbReference type="InterPro" id="IPR036185">
    <property type="entry name" value="DNA_heli_DnaB-like_N_sf"/>
</dbReference>
<dbReference type="GO" id="GO:0006269">
    <property type="term" value="P:DNA replication, synthesis of primer"/>
    <property type="evidence" value="ECO:0007669"/>
    <property type="project" value="UniProtKB-KW"/>
</dbReference>
<dbReference type="EC" id="5.6.2.3" evidence="10"/>
<comment type="caution">
    <text evidence="13">The sequence shown here is derived from an EMBL/GenBank/DDBJ whole genome shotgun (WGS) entry which is preliminary data.</text>
</comment>
<dbReference type="SUPFAM" id="SSF52540">
    <property type="entry name" value="P-loop containing nucleoside triphosphate hydrolases"/>
    <property type="match status" value="1"/>
</dbReference>
<dbReference type="Gene3D" id="3.40.50.300">
    <property type="entry name" value="P-loop containing nucleotide triphosphate hydrolases"/>
    <property type="match status" value="1"/>
</dbReference>
<dbReference type="Gene3D" id="1.10.860.10">
    <property type="entry name" value="DNAb Helicase, Chain A"/>
    <property type="match status" value="1"/>
</dbReference>
<dbReference type="InterPro" id="IPR016136">
    <property type="entry name" value="DNA_helicase_N/primase_C"/>
</dbReference>
<keyword evidence="8" id="KW-0238">DNA-binding</keyword>
<evidence type="ECO:0000313" key="14">
    <source>
        <dbReference type="Proteomes" id="UP000824087"/>
    </source>
</evidence>
<evidence type="ECO:0000256" key="10">
    <source>
        <dbReference type="ARBA" id="ARBA00044969"/>
    </source>
</evidence>
<evidence type="ECO:0000256" key="2">
    <source>
        <dbReference type="ARBA" id="ARBA00022515"/>
    </source>
</evidence>
<dbReference type="InterPro" id="IPR007693">
    <property type="entry name" value="DNA_helicase_DnaB-like_N"/>
</dbReference>
<evidence type="ECO:0000256" key="1">
    <source>
        <dbReference type="ARBA" id="ARBA00008428"/>
    </source>
</evidence>
<dbReference type="Pfam" id="PF03796">
    <property type="entry name" value="DnaB_C"/>
    <property type="match status" value="1"/>
</dbReference>
<reference evidence="13" key="2">
    <citation type="journal article" date="2021" name="PeerJ">
        <title>Extensive microbial diversity within the chicken gut microbiome revealed by metagenomics and culture.</title>
        <authorList>
            <person name="Gilroy R."/>
            <person name="Ravi A."/>
            <person name="Getino M."/>
            <person name="Pursley I."/>
            <person name="Horton D.L."/>
            <person name="Alikhan N.F."/>
            <person name="Baker D."/>
            <person name="Gharbi K."/>
            <person name="Hall N."/>
            <person name="Watson M."/>
            <person name="Adriaenssens E.M."/>
            <person name="Foster-Nyarko E."/>
            <person name="Jarju S."/>
            <person name="Secka A."/>
            <person name="Antonio M."/>
            <person name="Oren A."/>
            <person name="Chaudhuri R.R."/>
            <person name="La Ragione R."/>
            <person name="Hildebrand F."/>
            <person name="Pallen M.J."/>
        </authorList>
    </citation>
    <scope>NUCLEOTIDE SEQUENCE</scope>
    <source>
        <strain evidence="13">CHK197-8231</strain>
    </source>
</reference>
<proteinExistence type="inferred from homology"/>
<evidence type="ECO:0000256" key="11">
    <source>
        <dbReference type="ARBA" id="ARBA00048954"/>
    </source>
</evidence>